<dbReference type="EMBL" id="JBHSIZ010000036">
    <property type="protein sequence ID" value="MFC4960462.1"/>
    <property type="molecule type" value="Genomic_DNA"/>
</dbReference>
<dbReference type="Pfam" id="PF05114">
    <property type="entry name" value="MbnB_TglH_ChrH"/>
    <property type="match status" value="1"/>
</dbReference>
<dbReference type="RefSeq" id="WP_344374181.1">
    <property type="nucleotide sequence ID" value="NZ_BAAASQ010000008.1"/>
</dbReference>
<proteinExistence type="predicted"/>
<dbReference type="PANTHER" id="PTHR42194">
    <property type="entry name" value="UPF0276 PROTEIN HI_1600"/>
    <property type="match status" value="1"/>
</dbReference>
<evidence type="ECO:0000313" key="2">
    <source>
        <dbReference type="Proteomes" id="UP001595834"/>
    </source>
</evidence>
<reference evidence="2" key="1">
    <citation type="journal article" date="2019" name="Int. J. Syst. Evol. Microbiol.">
        <title>The Global Catalogue of Microorganisms (GCM) 10K type strain sequencing project: providing services to taxonomists for standard genome sequencing and annotation.</title>
        <authorList>
            <consortium name="The Broad Institute Genomics Platform"/>
            <consortium name="The Broad Institute Genome Sequencing Center for Infectious Disease"/>
            <person name="Wu L."/>
            <person name="Ma J."/>
        </authorList>
    </citation>
    <scope>NUCLEOTIDE SEQUENCE [LARGE SCALE GENOMIC DNA]</scope>
    <source>
        <strain evidence="2">CCM 7224</strain>
    </source>
</reference>
<dbReference type="Proteomes" id="UP001595834">
    <property type="component" value="Unassembled WGS sequence"/>
</dbReference>
<organism evidence="1 2">
    <name type="scientific">Streptomyces mauvecolor</name>
    <dbReference type="NCBI Taxonomy" id="58345"/>
    <lineage>
        <taxon>Bacteria</taxon>
        <taxon>Bacillati</taxon>
        <taxon>Actinomycetota</taxon>
        <taxon>Actinomycetes</taxon>
        <taxon>Kitasatosporales</taxon>
        <taxon>Streptomycetaceae</taxon>
        <taxon>Streptomyces</taxon>
    </lineage>
</organism>
<evidence type="ECO:0000313" key="1">
    <source>
        <dbReference type="EMBL" id="MFC4960462.1"/>
    </source>
</evidence>
<name>A0ABV9UTF2_9ACTN</name>
<accession>A0ABV9UTF2</accession>
<sequence length="296" mass="32745">MAAPTHLARSSALAVPVADGRPVLGLSTDSMTERELAAEVVRRSTRPVTAFSAAALCGQDDLVQDLRAFSEGNGLSVYFHALDLDLCGIDPVDPGMVRQIAEYAKTLGSPWITTDFAMWVLHGETLIENMVPVPLTREAVDWVGDRVKHIQDIAQMPVIGENPPYPVLVGDLDILTFMSEVAERADCGLCMDIGHLYILRQQRGEPVERPEDADFPWERVVEAHISGITVRDFGAYPLVQDQHKWPVDEPVWRTTDILMPKMTRLQALIGESEGMSADDLIAKLERMDDCIEAVSR</sequence>
<dbReference type="SUPFAM" id="SSF51658">
    <property type="entry name" value="Xylose isomerase-like"/>
    <property type="match status" value="1"/>
</dbReference>
<dbReference type="InterPro" id="IPR007801">
    <property type="entry name" value="MbnB/TglH/ChrH"/>
</dbReference>
<protein>
    <submittedName>
        <fullName evidence="1">DUF692 family multinuclear iron-containing protein</fullName>
    </submittedName>
</protein>
<comment type="caution">
    <text evidence="1">The sequence shown here is derived from an EMBL/GenBank/DDBJ whole genome shotgun (WGS) entry which is preliminary data.</text>
</comment>
<gene>
    <name evidence="1" type="ORF">ACFPFX_29615</name>
</gene>
<keyword evidence="2" id="KW-1185">Reference proteome</keyword>
<dbReference type="Gene3D" id="3.20.20.150">
    <property type="entry name" value="Divalent-metal-dependent TIM barrel enzymes"/>
    <property type="match status" value="1"/>
</dbReference>
<dbReference type="PANTHER" id="PTHR42194:SF1">
    <property type="entry name" value="UPF0276 PROTEIN HI_1600"/>
    <property type="match status" value="1"/>
</dbReference>
<dbReference type="InterPro" id="IPR036237">
    <property type="entry name" value="Xyl_isomerase-like_sf"/>
</dbReference>